<reference evidence="9 10" key="1">
    <citation type="journal article" date="2019" name="Viruses">
        <title>Genome Analysis of a Novel Clade II.b Alphabaculovirus Obtained from Artaxa digramma.</title>
        <authorList>
            <person name="Li J."/>
            <person name="Duan X."/>
            <person name="Wang Q."/>
            <person name="Zhang L."/>
            <person name="Deng F."/>
            <person name="Wang H."/>
            <person name="Hu Z."/>
            <person name="Wang M."/>
            <person name="Wang J."/>
        </authorList>
    </citation>
    <scope>NUCLEOTIDE SEQUENCE [LARGE SCALE GENOMIC DNA]</scope>
    <source>
        <strain evidence="9 10">424</strain>
    </source>
</reference>
<dbReference type="EMBL" id="MN233792">
    <property type="protein sequence ID" value="QHB21719.1"/>
    <property type="molecule type" value="Genomic_DNA"/>
</dbReference>
<dbReference type="PROSITE" id="PS51750">
    <property type="entry name" value="BRO_N"/>
    <property type="match status" value="1"/>
</dbReference>
<gene>
    <name evidence="9" type="primary">Bro-c</name>
    <name evidence="9" type="ORF">Eudi_ORF60</name>
</gene>
<dbReference type="InterPro" id="IPR036157">
    <property type="entry name" value="dUTPase-like_sf"/>
</dbReference>
<evidence type="ECO:0000256" key="6">
    <source>
        <dbReference type="ARBA" id="ARBA00023080"/>
    </source>
</evidence>
<dbReference type="PANTHER" id="PTHR11241">
    <property type="entry name" value="DEOXYURIDINE 5'-TRIPHOSPHATE NUCLEOTIDOHYDROLASE"/>
    <property type="match status" value="1"/>
</dbReference>
<dbReference type="CDD" id="cd07557">
    <property type="entry name" value="trimeric_dUTPase"/>
    <property type="match status" value="1"/>
</dbReference>
<evidence type="ECO:0000256" key="7">
    <source>
        <dbReference type="ARBA" id="ARBA00047686"/>
    </source>
</evidence>
<dbReference type="InterPro" id="IPR029054">
    <property type="entry name" value="dUTPase-like"/>
</dbReference>
<keyword evidence="5" id="KW-0460">Magnesium</keyword>
<feature type="domain" description="Bro-N" evidence="8">
    <location>
        <begin position="28"/>
        <end position="148"/>
    </location>
</feature>
<organism evidence="9 10">
    <name type="scientific">Artaxa digramma nucleopolyhedrovirus</name>
    <dbReference type="NCBI Taxonomy" id="3070910"/>
    <lineage>
        <taxon>Viruses</taxon>
        <taxon>Viruses incertae sedis</taxon>
        <taxon>Naldaviricetes</taxon>
        <taxon>Lefavirales</taxon>
        <taxon>Baculoviridae</taxon>
        <taxon>Alphabaculovirus</taxon>
        <taxon>Alphabaculovirus ardigrammae</taxon>
    </lineage>
</organism>
<name>A0AAE6R6X5_9ABAC</name>
<comment type="cofactor">
    <cofactor evidence="1">
        <name>Mg(2+)</name>
        <dbReference type="ChEBI" id="CHEBI:18420"/>
    </cofactor>
</comment>
<evidence type="ECO:0000313" key="9">
    <source>
        <dbReference type="EMBL" id="QHB21719.1"/>
    </source>
</evidence>
<dbReference type="InterPro" id="IPR033704">
    <property type="entry name" value="dUTPase_trimeric"/>
</dbReference>
<sequence>MRLLYSFCKTVSRHHCAPIALTMTTFVKYTLKNITNANKTYVCWLTTMYDKVVLKVQELLELLEIDDIEYAHNMIHDHYKMTWKELRNEIVLTTTQTENDGLPNWPDSALFAFDVGIYDLLTLCNKPTAEYFKLLLYTMVIPEYRRQHDKELRRQNKKLDAVVWPRLVVSEENFAAETHVVGLARSRSPILQFVRTTHNASKPEMGSANAAGFDLKSAHDYVVPARGKELIETDLQLALPAGCYGRVAPRSGLALNNFIDVGAGVIDEDYRGNVGVVLFNHANVDFIVKKGDRVAQLICEKIYYPKLVEVASLPRTVRGADGFGSTGK</sequence>
<protein>
    <recommendedName>
        <fullName evidence="3">dUTP diphosphatase</fullName>
        <ecNumber evidence="3">3.6.1.23</ecNumber>
    </recommendedName>
</protein>
<dbReference type="Gene3D" id="2.70.40.10">
    <property type="match status" value="1"/>
</dbReference>
<keyword evidence="6" id="KW-0546">Nucleotide metabolism</keyword>
<comment type="similarity">
    <text evidence="2">Belongs to the dUTPase family.</text>
</comment>
<keyword evidence="4" id="KW-0378">Hydrolase</keyword>
<accession>A0AAE6R6X5</accession>
<dbReference type="Pfam" id="PF00692">
    <property type="entry name" value="dUTPase"/>
    <property type="match status" value="1"/>
</dbReference>
<dbReference type="NCBIfam" id="NF001862">
    <property type="entry name" value="PRK00601.1"/>
    <property type="match status" value="1"/>
</dbReference>
<dbReference type="Proteomes" id="UP000830275">
    <property type="component" value="Segment"/>
</dbReference>
<dbReference type="GO" id="GO:0006226">
    <property type="term" value="P:dUMP biosynthetic process"/>
    <property type="evidence" value="ECO:0007669"/>
    <property type="project" value="InterPro"/>
</dbReference>
<evidence type="ECO:0000256" key="2">
    <source>
        <dbReference type="ARBA" id="ARBA00006581"/>
    </source>
</evidence>
<dbReference type="InterPro" id="IPR008181">
    <property type="entry name" value="dUTPase"/>
</dbReference>
<evidence type="ECO:0000256" key="5">
    <source>
        <dbReference type="ARBA" id="ARBA00022842"/>
    </source>
</evidence>
<dbReference type="FunFam" id="2.70.40.10:FF:000004">
    <property type="entry name" value="Deoxyuridine triphosphatase"/>
    <property type="match status" value="1"/>
</dbReference>
<dbReference type="EC" id="3.6.1.23" evidence="3"/>
<dbReference type="PANTHER" id="PTHR11241:SF0">
    <property type="entry name" value="DEOXYURIDINE 5'-TRIPHOSPHATE NUCLEOTIDOHYDROLASE"/>
    <property type="match status" value="1"/>
</dbReference>
<comment type="catalytic activity">
    <reaction evidence="7">
        <text>dUTP + H2O = dUMP + diphosphate + H(+)</text>
        <dbReference type="Rhea" id="RHEA:10248"/>
        <dbReference type="ChEBI" id="CHEBI:15377"/>
        <dbReference type="ChEBI" id="CHEBI:15378"/>
        <dbReference type="ChEBI" id="CHEBI:33019"/>
        <dbReference type="ChEBI" id="CHEBI:61555"/>
        <dbReference type="ChEBI" id="CHEBI:246422"/>
        <dbReference type="EC" id="3.6.1.23"/>
    </reaction>
</comment>
<dbReference type="GO" id="GO:0046081">
    <property type="term" value="P:dUTP catabolic process"/>
    <property type="evidence" value="ECO:0007669"/>
    <property type="project" value="InterPro"/>
</dbReference>
<evidence type="ECO:0000313" key="10">
    <source>
        <dbReference type="Proteomes" id="UP000830275"/>
    </source>
</evidence>
<dbReference type="InterPro" id="IPR003497">
    <property type="entry name" value="BRO_N_domain"/>
</dbReference>
<evidence type="ECO:0000259" key="8">
    <source>
        <dbReference type="PROSITE" id="PS51750"/>
    </source>
</evidence>
<evidence type="ECO:0000256" key="3">
    <source>
        <dbReference type="ARBA" id="ARBA00012379"/>
    </source>
</evidence>
<keyword evidence="10" id="KW-1185">Reference proteome</keyword>
<proteinExistence type="inferred from homology"/>
<dbReference type="NCBIfam" id="TIGR00576">
    <property type="entry name" value="dut"/>
    <property type="match status" value="1"/>
</dbReference>
<evidence type="ECO:0000256" key="1">
    <source>
        <dbReference type="ARBA" id="ARBA00001946"/>
    </source>
</evidence>
<dbReference type="SUPFAM" id="SSF51283">
    <property type="entry name" value="dUTPase-like"/>
    <property type="match status" value="1"/>
</dbReference>
<evidence type="ECO:0000256" key="4">
    <source>
        <dbReference type="ARBA" id="ARBA00022801"/>
    </source>
</evidence>
<dbReference type="GO" id="GO:0000287">
    <property type="term" value="F:magnesium ion binding"/>
    <property type="evidence" value="ECO:0007669"/>
    <property type="project" value="InterPro"/>
</dbReference>
<dbReference type="GO" id="GO:0004170">
    <property type="term" value="F:dUTP diphosphatase activity"/>
    <property type="evidence" value="ECO:0007669"/>
    <property type="project" value="UniProtKB-EC"/>
</dbReference>